<evidence type="ECO:0000313" key="2">
    <source>
        <dbReference type="Proteomes" id="UP001224122"/>
    </source>
</evidence>
<name>A0ABT9XXA4_9BACI</name>
<dbReference type="RefSeq" id="WP_307409812.1">
    <property type="nucleotide sequence ID" value="NZ_JAUSTW010000005.1"/>
</dbReference>
<evidence type="ECO:0000313" key="1">
    <source>
        <dbReference type="EMBL" id="MDQ0200211.1"/>
    </source>
</evidence>
<dbReference type="InterPro" id="IPR025033">
    <property type="entry name" value="DUF3920"/>
</dbReference>
<dbReference type="Pfam" id="PF13058">
    <property type="entry name" value="DUF3920"/>
    <property type="match status" value="1"/>
</dbReference>
<sequence>MSLIQVLQKHIIYHQYKNWYVLDDEFYWDIKTLANTIFKSLDSNFAIPVIFCSICQANKIISDLGDEEDEYLRFASGIYWRELEIIFIFTFSEYIPLIETLFHEFRHVMQDLNPDFRHHFESDKKIPYQERITEMDAFQFAKEKTKEYLLSESLKNVDL</sequence>
<keyword evidence="2" id="KW-1185">Reference proteome</keyword>
<organism evidence="1 2">
    <name type="scientific">Neobacillus ginsengisoli</name>
    <dbReference type="NCBI Taxonomy" id="904295"/>
    <lineage>
        <taxon>Bacteria</taxon>
        <taxon>Bacillati</taxon>
        <taxon>Bacillota</taxon>
        <taxon>Bacilli</taxon>
        <taxon>Bacillales</taxon>
        <taxon>Bacillaceae</taxon>
        <taxon>Neobacillus</taxon>
    </lineage>
</organism>
<reference evidence="1 2" key="1">
    <citation type="submission" date="2023-07" db="EMBL/GenBank/DDBJ databases">
        <title>Genomic Encyclopedia of Type Strains, Phase IV (KMG-IV): sequencing the most valuable type-strain genomes for metagenomic binning, comparative biology and taxonomic classification.</title>
        <authorList>
            <person name="Goeker M."/>
        </authorList>
    </citation>
    <scope>NUCLEOTIDE SEQUENCE [LARGE SCALE GENOMIC DNA]</scope>
    <source>
        <strain evidence="1 2">DSM 27594</strain>
    </source>
</reference>
<dbReference type="Proteomes" id="UP001224122">
    <property type="component" value="Unassembled WGS sequence"/>
</dbReference>
<accession>A0ABT9XXA4</accession>
<evidence type="ECO:0008006" key="3">
    <source>
        <dbReference type="Google" id="ProtNLM"/>
    </source>
</evidence>
<proteinExistence type="predicted"/>
<dbReference type="EMBL" id="JAUSTW010000005">
    <property type="protein sequence ID" value="MDQ0200211.1"/>
    <property type="molecule type" value="Genomic_DNA"/>
</dbReference>
<protein>
    <recommendedName>
        <fullName evidence="3">DUF3920 family protein</fullName>
    </recommendedName>
</protein>
<comment type="caution">
    <text evidence="1">The sequence shown here is derived from an EMBL/GenBank/DDBJ whole genome shotgun (WGS) entry which is preliminary data.</text>
</comment>
<gene>
    <name evidence="1" type="ORF">J2S10_003394</name>
</gene>